<accession>A0A7I9VF15</accession>
<evidence type="ECO:0000259" key="1">
    <source>
        <dbReference type="Pfam" id="PF13794"/>
    </source>
</evidence>
<keyword evidence="3" id="KW-1185">Reference proteome</keyword>
<reference evidence="3" key="1">
    <citation type="submission" date="2019-06" db="EMBL/GenBank/DDBJ databases">
        <title>Gordonia isolated from sludge of a wastewater treatment plant.</title>
        <authorList>
            <person name="Tamura T."/>
            <person name="Aoyama K."/>
            <person name="Kang Y."/>
            <person name="Saito S."/>
            <person name="Akiyama N."/>
            <person name="Yazawa K."/>
            <person name="Gonoi T."/>
            <person name="Mikami Y."/>
        </authorList>
    </citation>
    <scope>NUCLEOTIDE SEQUENCE [LARGE SCALE GENOMIC DNA]</scope>
    <source>
        <strain evidence="3">NBRC 107696</strain>
    </source>
</reference>
<protein>
    <recommendedName>
        <fullName evidence="1">Ferritin-like domain-containing protein</fullName>
    </recommendedName>
</protein>
<dbReference type="Pfam" id="PF13794">
    <property type="entry name" value="MiaE_2"/>
    <property type="match status" value="1"/>
</dbReference>
<feature type="domain" description="Ferritin-like" evidence="1">
    <location>
        <begin position="6"/>
        <end position="184"/>
    </location>
</feature>
<name>A0A7I9VF15_9ACTN</name>
<dbReference type="SUPFAM" id="SSF47240">
    <property type="entry name" value="Ferritin-like"/>
    <property type="match status" value="1"/>
</dbReference>
<dbReference type="CDD" id="cd00657">
    <property type="entry name" value="Ferritin_like"/>
    <property type="match status" value="1"/>
</dbReference>
<dbReference type="InterPro" id="IPR009078">
    <property type="entry name" value="Ferritin-like_SF"/>
</dbReference>
<proteinExistence type="predicted"/>
<dbReference type="RefSeq" id="WP_161897389.1">
    <property type="nucleotide sequence ID" value="NZ_BJOV01000005.1"/>
</dbReference>
<dbReference type="InterPro" id="IPR059125">
    <property type="entry name" value="Ferritin_actino"/>
</dbReference>
<organism evidence="2 3">
    <name type="scientific">Gordonia spumicola</name>
    <dbReference type="NCBI Taxonomy" id="589161"/>
    <lineage>
        <taxon>Bacteria</taxon>
        <taxon>Bacillati</taxon>
        <taxon>Actinomycetota</taxon>
        <taxon>Actinomycetes</taxon>
        <taxon>Mycobacteriales</taxon>
        <taxon>Gordoniaceae</taxon>
        <taxon>Gordonia</taxon>
    </lineage>
</organism>
<dbReference type="AlphaFoldDB" id="A0A7I9VF15"/>
<dbReference type="EMBL" id="BJOV01000005">
    <property type="protein sequence ID" value="GEE03958.1"/>
    <property type="molecule type" value="Genomic_DNA"/>
</dbReference>
<comment type="caution">
    <text evidence="2">The sequence shown here is derived from an EMBL/GenBank/DDBJ whole genome shotgun (WGS) entry which is preliminary data.</text>
</comment>
<evidence type="ECO:0000313" key="3">
    <source>
        <dbReference type="Proteomes" id="UP000444960"/>
    </source>
</evidence>
<dbReference type="Gene3D" id="1.20.1260.10">
    <property type="match status" value="1"/>
</dbReference>
<dbReference type="OrthoDB" id="3728083at2"/>
<sequence length="214" mass="23222">MSNTSNATVKLYEVLLAGEFAACYRLIDESAMAPTTSDRVAIVRLIAAEMGHFEELAAQLVEAGGDPDRAVSRHSKVFDEYHRVTTPSSWLEALVKMHIGDGLAADFYVELADAMPEEVQSVMKSVMDSTGSSDFAVTQVRAAIAADPALRSPLALWGRRLLGEAITHMQWVLAEEDEVMDLLFSGDASLATAASFFDAIAERHAQRMADLDLA</sequence>
<dbReference type="Proteomes" id="UP000444960">
    <property type="component" value="Unassembled WGS sequence"/>
</dbReference>
<evidence type="ECO:0000313" key="2">
    <source>
        <dbReference type="EMBL" id="GEE03958.1"/>
    </source>
</evidence>
<dbReference type="InterPro" id="IPR012347">
    <property type="entry name" value="Ferritin-like"/>
</dbReference>
<gene>
    <name evidence="2" type="ORF">nbrc107696_44040</name>
</gene>